<accession>A0A232F036</accession>
<dbReference type="AlphaFoldDB" id="A0A232F036"/>
<dbReference type="EMBL" id="NNAY01001463">
    <property type="protein sequence ID" value="OXU23890.1"/>
    <property type="molecule type" value="Genomic_DNA"/>
</dbReference>
<proteinExistence type="predicted"/>
<organism evidence="1 2">
    <name type="scientific">Trichomalopsis sarcophagae</name>
    <dbReference type="NCBI Taxonomy" id="543379"/>
    <lineage>
        <taxon>Eukaryota</taxon>
        <taxon>Metazoa</taxon>
        <taxon>Ecdysozoa</taxon>
        <taxon>Arthropoda</taxon>
        <taxon>Hexapoda</taxon>
        <taxon>Insecta</taxon>
        <taxon>Pterygota</taxon>
        <taxon>Neoptera</taxon>
        <taxon>Endopterygota</taxon>
        <taxon>Hymenoptera</taxon>
        <taxon>Apocrita</taxon>
        <taxon>Proctotrupomorpha</taxon>
        <taxon>Chalcidoidea</taxon>
        <taxon>Pteromalidae</taxon>
        <taxon>Pteromalinae</taxon>
        <taxon>Trichomalopsis</taxon>
    </lineage>
</organism>
<keyword evidence="2" id="KW-1185">Reference proteome</keyword>
<evidence type="ECO:0008006" key="3">
    <source>
        <dbReference type="Google" id="ProtNLM"/>
    </source>
</evidence>
<reference evidence="1 2" key="1">
    <citation type="journal article" date="2017" name="Curr. Biol.">
        <title>The Evolution of Venom by Co-option of Single-Copy Genes.</title>
        <authorList>
            <person name="Martinson E.O."/>
            <person name="Mrinalini"/>
            <person name="Kelkar Y.D."/>
            <person name="Chang C.H."/>
            <person name="Werren J.H."/>
        </authorList>
    </citation>
    <scope>NUCLEOTIDE SEQUENCE [LARGE SCALE GENOMIC DNA]</scope>
    <source>
        <strain evidence="1 2">Alberta</strain>
        <tissue evidence="1">Whole body</tissue>
    </source>
</reference>
<evidence type="ECO:0000313" key="2">
    <source>
        <dbReference type="Proteomes" id="UP000215335"/>
    </source>
</evidence>
<sequence length="155" mass="17955">MNERTIISRYQNLLHPVVALITVYCAIKVIGEPRSIDASKVLQIMTKMLKKCNNCSRLFFGDNYLANHIKERKYDGTHNRHECGVSFCITSTSWALIRHLCRVQPIKSLNATNLVQFLFYDFETQQLLSVIKSRLKIFRLAAKNVVFVNMCLTNR</sequence>
<comment type="caution">
    <text evidence="1">The sequence shown here is derived from an EMBL/GenBank/DDBJ whole genome shotgun (WGS) entry which is preliminary data.</text>
</comment>
<name>A0A232F036_9HYME</name>
<evidence type="ECO:0000313" key="1">
    <source>
        <dbReference type="EMBL" id="OXU23890.1"/>
    </source>
</evidence>
<gene>
    <name evidence="1" type="ORF">TSAR_016933</name>
</gene>
<dbReference type="Proteomes" id="UP000215335">
    <property type="component" value="Unassembled WGS sequence"/>
</dbReference>
<protein>
    <recommendedName>
        <fullName evidence="3">C2H2-type domain-containing protein</fullName>
    </recommendedName>
</protein>